<dbReference type="InterPro" id="IPR050300">
    <property type="entry name" value="GDXG_lipolytic_enzyme"/>
</dbReference>
<evidence type="ECO:0000256" key="2">
    <source>
        <dbReference type="ARBA" id="ARBA00022801"/>
    </source>
</evidence>
<dbReference type="PROSITE" id="PS01173">
    <property type="entry name" value="LIPASE_GDXG_HIS"/>
    <property type="match status" value="1"/>
</dbReference>
<evidence type="ECO:0000259" key="3">
    <source>
        <dbReference type="Pfam" id="PF07859"/>
    </source>
</evidence>
<evidence type="ECO:0000256" key="1">
    <source>
        <dbReference type="ARBA" id="ARBA00010515"/>
    </source>
</evidence>
<evidence type="ECO:0000313" key="5">
    <source>
        <dbReference type="Proteomes" id="UP001060336"/>
    </source>
</evidence>
<gene>
    <name evidence="4" type="ORF">NUH88_19395</name>
</gene>
<dbReference type="InterPro" id="IPR013094">
    <property type="entry name" value="AB_hydrolase_3"/>
</dbReference>
<evidence type="ECO:0000313" key="4">
    <source>
        <dbReference type="EMBL" id="UUX49551.1"/>
    </source>
</evidence>
<dbReference type="GO" id="GO:0016787">
    <property type="term" value="F:hydrolase activity"/>
    <property type="evidence" value="ECO:0007669"/>
    <property type="project" value="UniProtKB-KW"/>
</dbReference>
<dbReference type="KEGG" id="naci:NUH88_19395"/>
<sequence>MSETADYSIDPQMAKAMERMVEIAEEGKFEPLPLDPDPVEARVRMEAERAWWNQKLPEMAEIREEVFEGPNGPVPVRLLYPDVPRPAPVLVYFHGGGWVVGSLETHHRAMRYLALKSGCAVAAVDYRLAPEHKFPAPLEDCVASIDHVHANGAAWGLDPSKLAVGGDSAGANLALGAALSLRDRGDSPIRSLTLFYGCFDRDFEDESHTLFGDGSFGLSTDSMRWYWNHYLSDETDAANPYACPMKADLSGLPPTQLYPAGLDPLRDDSARMKELMEAAGVPVEYKLYPGVCHAFINLTRMVDQAHELIDDATAAIRRNLALG</sequence>
<dbReference type="InterPro" id="IPR002168">
    <property type="entry name" value="Lipase_GDXG_HIS_AS"/>
</dbReference>
<dbReference type="AlphaFoldDB" id="A0A9J7AQN9"/>
<comment type="similarity">
    <text evidence="1">Belongs to the 'GDXG' lipolytic enzyme family.</text>
</comment>
<reference evidence="4" key="1">
    <citation type="submission" date="2022-08" db="EMBL/GenBank/DDBJ databases">
        <title>Nisaea acidiphila sp. nov., isolated from a marine algal debris and emended description of the genus Nisaea Urios et al. 2008.</title>
        <authorList>
            <person name="Kwon K."/>
        </authorList>
    </citation>
    <scope>NUCLEOTIDE SEQUENCE</scope>
    <source>
        <strain evidence="4">MEBiC11861</strain>
    </source>
</reference>
<dbReference type="Pfam" id="PF07859">
    <property type="entry name" value="Abhydrolase_3"/>
    <property type="match status" value="1"/>
</dbReference>
<name>A0A9J7AQN9_9PROT</name>
<feature type="domain" description="Alpha/beta hydrolase fold-3" evidence="3">
    <location>
        <begin position="90"/>
        <end position="296"/>
    </location>
</feature>
<protein>
    <submittedName>
        <fullName evidence="4">Alpha/beta hydrolase fold domain-containing protein</fullName>
    </submittedName>
</protein>
<accession>A0A9J7AQN9</accession>
<dbReference type="EMBL" id="CP102480">
    <property type="protein sequence ID" value="UUX49551.1"/>
    <property type="molecule type" value="Genomic_DNA"/>
</dbReference>
<keyword evidence="5" id="KW-1185">Reference proteome</keyword>
<keyword evidence="2 4" id="KW-0378">Hydrolase</keyword>
<dbReference type="RefSeq" id="WP_257768290.1">
    <property type="nucleotide sequence ID" value="NZ_CP102480.1"/>
</dbReference>
<dbReference type="PANTHER" id="PTHR48081:SF8">
    <property type="entry name" value="ALPHA_BETA HYDROLASE FOLD-3 DOMAIN-CONTAINING PROTEIN-RELATED"/>
    <property type="match status" value="1"/>
</dbReference>
<dbReference type="Proteomes" id="UP001060336">
    <property type="component" value="Chromosome"/>
</dbReference>
<proteinExistence type="inferred from homology"/>
<organism evidence="4 5">
    <name type="scientific">Nisaea acidiphila</name>
    <dbReference type="NCBI Taxonomy" id="1862145"/>
    <lineage>
        <taxon>Bacteria</taxon>
        <taxon>Pseudomonadati</taxon>
        <taxon>Pseudomonadota</taxon>
        <taxon>Alphaproteobacteria</taxon>
        <taxon>Rhodospirillales</taxon>
        <taxon>Thalassobaculaceae</taxon>
        <taxon>Nisaea</taxon>
    </lineage>
</organism>
<dbReference type="SUPFAM" id="SSF53474">
    <property type="entry name" value="alpha/beta-Hydrolases"/>
    <property type="match status" value="1"/>
</dbReference>
<dbReference type="InterPro" id="IPR029058">
    <property type="entry name" value="AB_hydrolase_fold"/>
</dbReference>
<dbReference type="Gene3D" id="3.40.50.1820">
    <property type="entry name" value="alpha/beta hydrolase"/>
    <property type="match status" value="1"/>
</dbReference>
<dbReference type="PANTHER" id="PTHR48081">
    <property type="entry name" value="AB HYDROLASE SUPERFAMILY PROTEIN C4A8.06C"/>
    <property type="match status" value="1"/>
</dbReference>